<dbReference type="AlphaFoldDB" id="U4L8R2"/>
<sequence length="119" mass="13682">MNTKSLLVLVLSCSTAVLGTPGGKWKEVDEDPDVTSVILFPFQNFQWEHSFFRLSRHKSQHVPCVTLEKNWRKNVESYKVKNGCCEFYKDLKCQEHLFAANNREDKVSNVITGGVIYAR</sequence>
<dbReference type="EMBL" id="HF936151">
    <property type="protein sequence ID" value="CCX15237.1"/>
    <property type="molecule type" value="Genomic_DNA"/>
</dbReference>
<feature type="chain" id="PRO_5004651748" evidence="1">
    <location>
        <begin position="20"/>
        <end position="119"/>
    </location>
</feature>
<evidence type="ECO:0000256" key="1">
    <source>
        <dbReference type="SAM" id="SignalP"/>
    </source>
</evidence>
<name>U4L8R2_PYROM</name>
<gene>
    <name evidence="2" type="ORF">PCON_01512</name>
</gene>
<keyword evidence="1" id="KW-0732">Signal</keyword>
<dbReference type="Proteomes" id="UP000018144">
    <property type="component" value="Unassembled WGS sequence"/>
</dbReference>
<feature type="signal peptide" evidence="1">
    <location>
        <begin position="1"/>
        <end position="19"/>
    </location>
</feature>
<evidence type="ECO:0000313" key="3">
    <source>
        <dbReference type="Proteomes" id="UP000018144"/>
    </source>
</evidence>
<protein>
    <submittedName>
        <fullName evidence="2">Uncharacterized protein</fullName>
    </submittedName>
</protein>
<organism evidence="2 3">
    <name type="scientific">Pyronema omphalodes (strain CBS 100304)</name>
    <name type="common">Pyronema confluens</name>
    <dbReference type="NCBI Taxonomy" id="1076935"/>
    <lineage>
        <taxon>Eukaryota</taxon>
        <taxon>Fungi</taxon>
        <taxon>Dikarya</taxon>
        <taxon>Ascomycota</taxon>
        <taxon>Pezizomycotina</taxon>
        <taxon>Pezizomycetes</taxon>
        <taxon>Pezizales</taxon>
        <taxon>Pyronemataceae</taxon>
        <taxon>Pyronema</taxon>
    </lineage>
</organism>
<proteinExistence type="predicted"/>
<accession>U4L8R2</accession>
<reference evidence="2 3" key="1">
    <citation type="journal article" date="2013" name="PLoS Genet.">
        <title>The genome and development-dependent transcriptomes of Pyronema confluens: a window into fungal evolution.</title>
        <authorList>
            <person name="Traeger S."/>
            <person name="Altegoer F."/>
            <person name="Freitag M."/>
            <person name="Gabaldon T."/>
            <person name="Kempken F."/>
            <person name="Kumar A."/>
            <person name="Marcet-Houben M."/>
            <person name="Poggeler S."/>
            <person name="Stajich J.E."/>
            <person name="Nowrousian M."/>
        </authorList>
    </citation>
    <scope>NUCLEOTIDE SEQUENCE [LARGE SCALE GENOMIC DNA]</scope>
    <source>
        <strain evidence="3">CBS 100304</strain>
        <tissue evidence="2">Vegetative mycelium</tissue>
    </source>
</reference>
<keyword evidence="3" id="KW-1185">Reference proteome</keyword>
<evidence type="ECO:0000313" key="2">
    <source>
        <dbReference type="EMBL" id="CCX15237.1"/>
    </source>
</evidence>